<gene>
    <name evidence="3" type="ordered locus">Ethha_2045</name>
</gene>
<dbReference type="Proteomes" id="UP000001551">
    <property type="component" value="Chromosome"/>
</dbReference>
<keyword evidence="2" id="KW-0812">Transmembrane</keyword>
<dbReference type="HOGENOM" id="CLU_414905_0_0_9"/>
<feature type="transmembrane region" description="Helical" evidence="2">
    <location>
        <begin position="121"/>
        <end position="143"/>
    </location>
</feature>
<organism evidence="3 4">
    <name type="scientific">Ethanoligenens harbinense (strain DSM 18485 / JCM 12961 / CGMCC 1.5033 / YUAN-3)</name>
    <dbReference type="NCBI Taxonomy" id="663278"/>
    <lineage>
        <taxon>Bacteria</taxon>
        <taxon>Bacillati</taxon>
        <taxon>Bacillota</taxon>
        <taxon>Clostridia</taxon>
        <taxon>Eubacteriales</taxon>
        <taxon>Oscillospiraceae</taxon>
        <taxon>Ethanoligenens</taxon>
    </lineage>
</organism>
<dbReference type="STRING" id="663278.Ethha_2045"/>
<evidence type="ECO:0000313" key="3">
    <source>
        <dbReference type="EMBL" id="ADU27562.1"/>
    </source>
</evidence>
<keyword evidence="4" id="KW-1185">Reference proteome</keyword>
<sequence>MKKEDPIDRGRMQAPLEQWEREAEERLKQRAAREAAAQAVEVERETERTVPGEQDAPPLEPEPNEPPADASLHTGDRPAESEIVPEQIERIPDKPQTVSEAEADELPSPARRGAAGLAARLAAELVILAAFLLLVCAVTFHYPLPSVLAYLEQPVPYAAAGAALLLLAGVFAARILAEGFTALFTLRRETAGAAALAFLGGAAGFLPAVLHGAGAADAVPFALSACACLTFETGSRLLAARAARAGNVALRKMEMPRRAFIRSVEVGPSEGVQDVVVPGRQAPAQDVQDTGEIPTGRVASVLALAVLVIAAAAACAVVFLFHRPAEQGALVFAEFASVGAPLMMGFSVNLSLLAAAKALQKRGAALSGYGAVRTFGTADALFLPERLLYPDGQVKICALRPMSEHGVENAVLAAASVAAAAQMSIASAIRGLFDGGETILRPVERLQVIDEMGVEAWVDGSHILLGSRSLLRQKRVDLTGRMLLEVEAKYAVKGNDFVYLVVDDVPAALFVLQYTPDKKLRTVLRRLTRTGVRLLAGAADANINREMLAEQFRLKKRMVRVLPHRQVEELSLPSADENDGAALYIRDHAVALVRAVVACVRLDSTARAVAAMQVIGALANLVLAGAVLLAQGRMLEPLEALLLQLIWALPPFLLATFRRHV</sequence>
<dbReference type="Gene3D" id="3.40.50.1000">
    <property type="entry name" value="HAD superfamily/HAD-like"/>
    <property type="match status" value="1"/>
</dbReference>
<feature type="region of interest" description="Disordered" evidence="1">
    <location>
        <begin position="1"/>
        <end position="107"/>
    </location>
</feature>
<feature type="transmembrane region" description="Helical" evidence="2">
    <location>
        <begin position="641"/>
        <end position="657"/>
    </location>
</feature>
<feature type="transmembrane region" description="Helical" evidence="2">
    <location>
        <begin position="301"/>
        <end position="322"/>
    </location>
</feature>
<feature type="transmembrane region" description="Helical" evidence="2">
    <location>
        <begin position="189"/>
        <end position="209"/>
    </location>
</feature>
<dbReference type="InterPro" id="IPR023299">
    <property type="entry name" value="ATPase_P-typ_cyto_dom_N"/>
</dbReference>
<dbReference type="eggNOG" id="COG2217">
    <property type="taxonomic scope" value="Bacteria"/>
</dbReference>
<evidence type="ECO:0000313" key="4">
    <source>
        <dbReference type="Proteomes" id="UP000001551"/>
    </source>
</evidence>
<evidence type="ECO:0000256" key="1">
    <source>
        <dbReference type="SAM" id="MobiDB-lite"/>
    </source>
</evidence>
<dbReference type="RefSeq" id="WP_013485910.1">
    <property type="nucleotide sequence ID" value="NC_014828.1"/>
</dbReference>
<accession>E6U390</accession>
<keyword evidence="2" id="KW-1133">Transmembrane helix</keyword>
<dbReference type="InterPro" id="IPR023214">
    <property type="entry name" value="HAD_sf"/>
</dbReference>
<dbReference type="GO" id="GO:0000166">
    <property type="term" value="F:nucleotide binding"/>
    <property type="evidence" value="ECO:0007669"/>
    <property type="project" value="InterPro"/>
</dbReference>
<dbReference type="EMBL" id="CP002400">
    <property type="protein sequence ID" value="ADU27562.1"/>
    <property type="molecule type" value="Genomic_DNA"/>
</dbReference>
<feature type="transmembrane region" description="Helical" evidence="2">
    <location>
        <begin position="608"/>
        <end position="629"/>
    </location>
</feature>
<keyword evidence="2" id="KW-0472">Membrane</keyword>
<dbReference type="Gene3D" id="3.40.1110.10">
    <property type="entry name" value="Calcium-transporting ATPase, cytoplasmic domain N"/>
    <property type="match status" value="1"/>
</dbReference>
<evidence type="ECO:0000256" key="2">
    <source>
        <dbReference type="SAM" id="Phobius"/>
    </source>
</evidence>
<feature type="transmembrane region" description="Helical" evidence="2">
    <location>
        <begin position="328"/>
        <end position="352"/>
    </location>
</feature>
<reference evidence="3 4" key="1">
    <citation type="submission" date="2010-12" db="EMBL/GenBank/DDBJ databases">
        <title>Complete sequence of Ethanoligenens harbinense YUAN-3.</title>
        <authorList>
            <person name="Lucas S."/>
            <person name="Copeland A."/>
            <person name="Lapidus A."/>
            <person name="Cheng J.-F."/>
            <person name="Bruce D."/>
            <person name="Goodwin L."/>
            <person name="Pitluck S."/>
            <person name="Chertkov O."/>
            <person name="Misra M."/>
            <person name="Detter J.C."/>
            <person name="Han C."/>
            <person name="Tapia R."/>
            <person name="Land M."/>
            <person name="Hauser L."/>
            <person name="Jeffries C."/>
            <person name="Kyrpides N."/>
            <person name="Ivanova N."/>
            <person name="Mikhailova N."/>
            <person name="Wang A."/>
            <person name="Mouttaki H."/>
            <person name="He Z."/>
            <person name="Zhou J."/>
            <person name="Hemme C.L."/>
            <person name="Woyke T."/>
        </authorList>
    </citation>
    <scope>NUCLEOTIDE SEQUENCE [LARGE SCALE GENOMIC DNA]</scope>
    <source>
        <strain evidence="4">DSM 18485 / JCM 12961 / CGMCC 1.5033 / YUAN-3</strain>
    </source>
</reference>
<dbReference type="AlphaFoldDB" id="E6U390"/>
<proteinExistence type="predicted"/>
<dbReference type="KEGG" id="eha:Ethha_2045"/>
<feature type="transmembrane region" description="Helical" evidence="2">
    <location>
        <begin position="155"/>
        <end position="177"/>
    </location>
</feature>
<feature type="compositionally biased region" description="Basic and acidic residues" evidence="1">
    <location>
        <begin position="18"/>
        <end position="33"/>
    </location>
</feature>
<feature type="compositionally biased region" description="Basic and acidic residues" evidence="1">
    <location>
        <begin position="41"/>
        <end position="50"/>
    </location>
</feature>
<feature type="transmembrane region" description="Helical" evidence="2">
    <location>
        <begin position="221"/>
        <end position="243"/>
    </location>
</feature>
<protein>
    <submittedName>
        <fullName evidence="3">Uncharacterized protein</fullName>
    </submittedName>
</protein>
<name>E6U390_ETHHY</name>
<dbReference type="SUPFAM" id="SSF81660">
    <property type="entry name" value="Metal cation-transporting ATPase, ATP-binding domain N"/>
    <property type="match status" value="1"/>
</dbReference>
<feature type="compositionally biased region" description="Basic and acidic residues" evidence="1">
    <location>
        <begin position="1"/>
        <end position="11"/>
    </location>
</feature>